<dbReference type="Gene3D" id="3.40.190.10">
    <property type="entry name" value="Periplasmic binding protein-like II"/>
    <property type="match status" value="2"/>
</dbReference>
<dbReference type="GO" id="GO:0015833">
    <property type="term" value="P:peptide transport"/>
    <property type="evidence" value="ECO:0007669"/>
    <property type="project" value="TreeGrafter"/>
</dbReference>
<evidence type="ECO:0000256" key="5">
    <source>
        <dbReference type="SAM" id="MobiDB-lite"/>
    </source>
</evidence>
<dbReference type="Gene3D" id="3.10.105.10">
    <property type="entry name" value="Dipeptide-binding Protein, Domain 3"/>
    <property type="match status" value="1"/>
</dbReference>
<evidence type="ECO:0000256" key="1">
    <source>
        <dbReference type="ARBA" id="ARBA00004196"/>
    </source>
</evidence>
<comment type="similarity">
    <text evidence="2">Belongs to the bacterial solute-binding protein 5 family.</text>
</comment>
<dbReference type="EMBL" id="CP012159">
    <property type="protein sequence ID" value="AKT40041.1"/>
    <property type="molecule type" value="Genomic_DNA"/>
</dbReference>
<dbReference type="Proteomes" id="UP000067626">
    <property type="component" value="Chromosome"/>
</dbReference>
<dbReference type="InterPro" id="IPR030678">
    <property type="entry name" value="Peptide/Ni-bd"/>
</dbReference>
<evidence type="ECO:0000313" key="8">
    <source>
        <dbReference type="Proteomes" id="UP000067626"/>
    </source>
</evidence>
<dbReference type="GO" id="GO:0043190">
    <property type="term" value="C:ATP-binding cassette (ABC) transporter complex"/>
    <property type="evidence" value="ECO:0007669"/>
    <property type="project" value="InterPro"/>
</dbReference>
<reference evidence="7 8" key="1">
    <citation type="submission" date="2015-07" db="EMBL/GenBank/DDBJ databases">
        <title>Genome analysis of myxobacterium Chondromyces crocatus Cm c5 reveals a high potential for natural compound synthesis and the genetic basis for the loss of fruiting body formation.</title>
        <authorList>
            <person name="Zaburannyi N."/>
            <person name="Bunk B."/>
            <person name="Maier J."/>
            <person name="Overmann J."/>
            <person name="Mueller R."/>
        </authorList>
    </citation>
    <scope>NUCLEOTIDE SEQUENCE [LARGE SCALE GENOMIC DNA]</scope>
    <source>
        <strain evidence="7 8">Cm c5</strain>
    </source>
</reference>
<proteinExistence type="inferred from homology"/>
<dbReference type="GO" id="GO:1904680">
    <property type="term" value="F:peptide transmembrane transporter activity"/>
    <property type="evidence" value="ECO:0007669"/>
    <property type="project" value="TreeGrafter"/>
</dbReference>
<dbReference type="PANTHER" id="PTHR30290">
    <property type="entry name" value="PERIPLASMIC BINDING COMPONENT OF ABC TRANSPORTER"/>
    <property type="match status" value="1"/>
</dbReference>
<keyword evidence="3" id="KW-0813">Transport</keyword>
<dbReference type="SUPFAM" id="SSF53850">
    <property type="entry name" value="Periplasmic binding protein-like II"/>
    <property type="match status" value="1"/>
</dbReference>
<dbReference type="KEGG" id="ccro:CMC5_041940"/>
<dbReference type="InterPro" id="IPR039424">
    <property type="entry name" value="SBP_5"/>
</dbReference>
<dbReference type="AlphaFoldDB" id="A0A0K1EGP6"/>
<dbReference type="PIRSF" id="PIRSF002741">
    <property type="entry name" value="MppA"/>
    <property type="match status" value="1"/>
</dbReference>
<protein>
    <submittedName>
        <fullName evidence="7">Peptide ABC transporter substrate-binding protein</fullName>
    </submittedName>
</protein>
<evidence type="ECO:0000313" key="7">
    <source>
        <dbReference type="EMBL" id="AKT40041.1"/>
    </source>
</evidence>
<feature type="region of interest" description="Disordered" evidence="5">
    <location>
        <begin position="685"/>
        <end position="704"/>
    </location>
</feature>
<dbReference type="Pfam" id="PF00496">
    <property type="entry name" value="SBP_bac_5"/>
    <property type="match status" value="1"/>
</dbReference>
<keyword evidence="8" id="KW-1185">Reference proteome</keyword>
<sequence length="704" mass="78708">MRALSGEVSGGASAPLETRLDRASSLGAPVALSVALSLALAGCGREDGSVYFGSTERVGKEPTTLYVGGSTEPEYLDPGKSNDTASSALINQMFEGLTTHGPGDLRPTQGVATHYEKSDDNRVYRFHLRPEARWSDGKQVTAHDFAYAWKRALRPATASVAATNLHVLRNGEVFNTGALKATRDDVVVRAAPGEDAPAVITLPRGTFVVIVEASAERGAEPSSSWAKIARLRGVPTYDPSPVLEDGGAAPSPIGFVPRVALVEDDQAVGVRAVDDLTLDVELERPTPYFPELTSVTTFLPVRRDVVEPFEQRGQGELWFRPENIVVNGPYVLDDWKFRYELTLKKNPAYWDRERLGIERAVWMSVEQAHTMMNLYKVGDLDYLGDNTSPPNEYLESLSTKKDFRRFRTMSTYWYEFNVRKPPVNDARVRRALNMALDKQQIIDKILRGGQLRATHYVPDYTGSGYAQQAEEDQQRGEDPFAAPDLQFDPSRARALLTEAGYPVEADGAGYKARGFPALELLYNTHEGHKQIAIAVQDMLRRHLGVSITLRNEEWKVMLKNVRDGHFQMVRFGWNGEYNHPHTWMATFLSSSPQNRTGWADKELDELVRVAAATADPVESIRLYRKAEARVLESMPKMPVYFFTKATLLKPWVKGFHPNARSMQLLKWLWIDPDWRSSPERNEVVAPPFELPAPGRLAPRAEGRP</sequence>
<feature type="domain" description="Solute-binding protein family 5" evidence="6">
    <location>
        <begin position="108"/>
        <end position="593"/>
    </location>
</feature>
<evidence type="ECO:0000256" key="3">
    <source>
        <dbReference type="ARBA" id="ARBA00022448"/>
    </source>
</evidence>
<dbReference type="PANTHER" id="PTHR30290:SF10">
    <property type="entry name" value="PERIPLASMIC OLIGOPEPTIDE-BINDING PROTEIN-RELATED"/>
    <property type="match status" value="1"/>
</dbReference>
<accession>A0A0K1EGP6</accession>
<dbReference type="CDD" id="cd08504">
    <property type="entry name" value="PBP2_OppA"/>
    <property type="match status" value="1"/>
</dbReference>
<comment type="subcellular location">
    <subcellularLocation>
        <location evidence="1">Cell envelope</location>
    </subcellularLocation>
</comment>
<dbReference type="Gene3D" id="3.90.76.10">
    <property type="entry name" value="Dipeptide-binding Protein, Domain 1"/>
    <property type="match status" value="1"/>
</dbReference>
<dbReference type="InterPro" id="IPR000914">
    <property type="entry name" value="SBP_5_dom"/>
</dbReference>
<evidence type="ECO:0000259" key="6">
    <source>
        <dbReference type="Pfam" id="PF00496"/>
    </source>
</evidence>
<evidence type="ECO:0000256" key="2">
    <source>
        <dbReference type="ARBA" id="ARBA00005695"/>
    </source>
</evidence>
<gene>
    <name evidence="7" type="ORF">CMC5_041940</name>
</gene>
<dbReference type="OrthoDB" id="9772924at2"/>
<keyword evidence="4" id="KW-0732">Signal</keyword>
<evidence type="ECO:0000256" key="4">
    <source>
        <dbReference type="ARBA" id="ARBA00022729"/>
    </source>
</evidence>
<dbReference type="STRING" id="52.CMC5_041940"/>
<dbReference type="RefSeq" id="WP_082362654.1">
    <property type="nucleotide sequence ID" value="NZ_CP012159.1"/>
</dbReference>
<organism evidence="7 8">
    <name type="scientific">Chondromyces crocatus</name>
    <dbReference type="NCBI Taxonomy" id="52"/>
    <lineage>
        <taxon>Bacteria</taxon>
        <taxon>Pseudomonadati</taxon>
        <taxon>Myxococcota</taxon>
        <taxon>Polyangia</taxon>
        <taxon>Polyangiales</taxon>
        <taxon>Polyangiaceae</taxon>
        <taxon>Chondromyces</taxon>
    </lineage>
</organism>
<name>A0A0K1EGP6_CHOCO</name>
<dbReference type="GO" id="GO:0030288">
    <property type="term" value="C:outer membrane-bounded periplasmic space"/>
    <property type="evidence" value="ECO:0007669"/>
    <property type="project" value="UniProtKB-ARBA"/>
</dbReference>